<dbReference type="AlphaFoldDB" id="A0A7I8D7U4"/>
<accession>A0A7I8D7U4</accession>
<dbReference type="RefSeq" id="WP_090267141.1">
    <property type="nucleotide sequence ID" value="NZ_AP023321.1"/>
</dbReference>
<dbReference type="Proteomes" id="UP000593890">
    <property type="component" value="Chromosome"/>
</dbReference>
<sequence length="121" mass="14194">MWDKKVTFREALEKIIPAIANSIEEKLPETGKFKKFGYTFDVDAEYIEEGGLYFDYNRLGVPNGRIVILVGIFPDGSGYEMQTYLFWGNKQEILQYLRAPERIPEIMKAIQEIDERIRQHD</sequence>
<gene>
    <name evidence="1" type="ORF">C12CBH8_13430</name>
</gene>
<dbReference type="EMBL" id="AP023321">
    <property type="protein sequence ID" value="BCI60704.1"/>
    <property type="molecule type" value="Genomic_DNA"/>
</dbReference>
<keyword evidence="2" id="KW-1185">Reference proteome</keyword>
<dbReference type="KEGG" id="sman:C12CBH8_13430"/>
<evidence type="ECO:0000313" key="2">
    <source>
        <dbReference type="Proteomes" id="UP000593890"/>
    </source>
</evidence>
<evidence type="ECO:0000313" key="1">
    <source>
        <dbReference type="EMBL" id="BCI60704.1"/>
    </source>
</evidence>
<organism evidence="1 2">
    <name type="scientific">Solibaculum mannosilyticum</name>
    <dbReference type="NCBI Taxonomy" id="2780922"/>
    <lineage>
        <taxon>Bacteria</taxon>
        <taxon>Bacillati</taxon>
        <taxon>Bacillota</taxon>
        <taxon>Clostridia</taxon>
        <taxon>Eubacteriales</taxon>
        <taxon>Oscillospiraceae</taxon>
        <taxon>Solibaculum</taxon>
    </lineage>
</organism>
<protein>
    <submittedName>
        <fullName evidence="1">Uncharacterized protein</fullName>
    </submittedName>
</protein>
<reference evidence="2" key="1">
    <citation type="submission" date="2020-07" db="EMBL/GenBank/DDBJ databases">
        <title>Complete genome sequencing of Clostridia bacterium strain 12CBH8.</title>
        <authorList>
            <person name="Sakamoto M."/>
            <person name="Murakami T."/>
            <person name="Mori H."/>
        </authorList>
    </citation>
    <scope>NUCLEOTIDE SEQUENCE [LARGE SCALE GENOMIC DNA]</scope>
    <source>
        <strain evidence="2">12CBH8</strain>
    </source>
</reference>
<proteinExistence type="predicted"/>
<name>A0A7I8D7U4_9FIRM</name>